<keyword evidence="1" id="KW-0472">Membrane</keyword>
<evidence type="ECO:0000256" key="1">
    <source>
        <dbReference type="SAM" id="Phobius"/>
    </source>
</evidence>
<proteinExistence type="predicted"/>
<dbReference type="EMBL" id="JBFOCI010000001">
    <property type="protein sequence ID" value="MEW9804642.1"/>
    <property type="molecule type" value="Genomic_DNA"/>
</dbReference>
<protein>
    <recommendedName>
        <fullName evidence="4">DUF3137 domain-containing protein</fullName>
    </recommendedName>
</protein>
<dbReference type="Proteomes" id="UP001556196">
    <property type="component" value="Unassembled WGS sequence"/>
</dbReference>
<keyword evidence="3" id="KW-1185">Reference proteome</keyword>
<organism evidence="2 3">
    <name type="scientific">Mesorhizobium marinum</name>
    <dbReference type="NCBI Taxonomy" id="3228790"/>
    <lineage>
        <taxon>Bacteria</taxon>
        <taxon>Pseudomonadati</taxon>
        <taxon>Pseudomonadota</taxon>
        <taxon>Alphaproteobacteria</taxon>
        <taxon>Hyphomicrobiales</taxon>
        <taxon>Phyllobacteriaceae</taxon>
        <taxon>Mesorhizobium</taxon>
    </lineage>
</organism>
<accession>A0ABV3QVF3</accession>
<name>A0ABV3QVF3_9HYPH</name>
<feature type="transmembrane region" description="Helical" evidence="1">
    <location>
        <begin position="34"/>
        <end position="56"/>
    </location>
</feature>
<keyword evidence="1" id="KW-0812">Transmembrane</keyword>
<comment type="caution">
    <text evidence="2">The sequence shown here is derived from an EMBL/GenBank/DDBJ whole genome shotgun (WGS) entry which is preliminary data.</text>
</comment>
<evidence type="ECO:0000313" key="2">
    <source>
        <dbReference type="EMBL" id="MEW9804642.1"/>
    </source>
</evidence>
<reference evidence="2 3" key="1">
    <citation type="submission" date="2024-06" db="EMBL/GenBank/DDBJ databases">
        <authorList>
            <person name="Tuo L."/>
        </authorList>
    </citation>
    <scope>NUCLEOTIDE SEQUENCE [LARGE SCALE GENOMIC DNA]</scope>
    <source>
        <strain evidence="2 3">ZMM04-5</strain>
    </source>
</reference>
<sequence>MHAQDMMPDAEAIGEIKAELERYRAERARTRRSAWWRVAVFDGLVLAAVVLLALLFNRFADPREQWLSAPHLFLYLLGFAVLVVGHVVWRRRPARHEQSLRASIMPKIFSFIEDIRYRRGVTPASFARLPREAVESFDRERFDDVISGRHEDFSFELYEAVLSEGSGDTRSEVFRGVVVAFGTITRFPGLLVAAHRTDKASVGFLRGLFGDRLEELKSGVAALDEIYEFRSDNPDAARPLVTGKLARALEWLAETWPESPARLALREGDGFLLIPLARNLFELPADGEPIDYTAHVEPMIADLAALLATAALVRKAGSADPKTE</sequence>
<feature type="transmembrane region" description="Helical" evidence="1">
    <location>
        <begin position="68"/>
        <end position="89"/>
    </location>
</feature>
<dbReference type="RefSeq" id="WP_367721685.1">
    <property type="nucleotide sequence ID" value="NZ_JBFOCI010000001.1"/>
</dbReference>
<evidence type="ECO:0000313" key="3">
    <source>
        <dbReference type="Proteomes" id="UP001556196"/>
    </source>
</evidence>
<keyword evidence="1" id="KW-1133">Transmembrane helix</keyword>
<evidence type="ECO:0008006" key="4">
    <source>
        <dbReference type="Google" id="ProtNLM"/>
    </source>
</evidence>
<gene>
    <name evidence="2" type="ORF">ABUE31_01415</name>
</gene>